<keyword evidence="5" id="KW-0548">Nucleotidyltransferase</keyword>
<name>A0A8S5TGE8_9CAUD</name>
<proteinExistence type="inferred from homology"/>
<sequence>MKTSNTTLNLAKDIEAIEQRLPNHEYTLCKGLKQPFNNTNSGSRKIMQGIQMEQIAQLLEPEVPIVSTGYENQFGELSSNFIRAEHNYKVIAKISKFSNDPNRRYWLILYNKTLNELTCIERIEYKHITEFYGYIYNNDYLDSLTPGKTIHKGDVMKKTISYDEYNNRAEGVNLSTMYVACEYVKEDPIVISESASKRFVTPLIDKVEVKINDNDILLNLYGRDKEYKTFPDIDEDVKNNILCAVRRELKDEEALFTQSWERLKTTMMNDKEYIVEGKVIDIDVYCNNPEKLENSLYNNQIKRYYDETIRFSKEFVAAVNPLIYDQTTGERKDINISYDLQKMLYNCDAVVHGKQYISEKVFNNITMVVYIQQNKPLHSGDKITDRYGGKGVISKVMPDSMMPHYLRNGKWVPVDVLYSMNTCINRLNDGQLFETSVTYIGWQLLEYIGAQMDANAMSYDQAFALIHRYIELLNPEQAYFLAEQFQFSYDKNDADWEDNEYKRNLFIQQMLHEGKILLSLKPISTGMSIDLLTTIYNTFPFINKHCNVCAPVKDSNGKYRMVLTRRKLVIGFKYISRLKQLAEEKFSVVSLASTNIRNENSKSRMSKVHNAKFASTPVRIFGEMESSTITAHLGVEKFYQEFMLNSSSPKARRSHKKLLTGNPFDFDIELDEDAESQSAQILHAYLKELGGRFRFIKLFKHIRHPMLRNVVDILPRKAKFVVDVLDEDTRTKYKSAEDYRKKVLNKQKPESRETKEVIRIIPGLYEENVRNREYDEKLRRLGLKD</sequence>
<dbReference type="EMBL" id="BK032823">
    <property type="protein sequence ID" value="DAF62224.1"/>
    <property type="molecule type" value="Genomic_DNA"/>
</dbReference>
<comment type="catalytic activity">
    <reaction evidence="7">
        <text>RNA(n) + a ribonucleoside 5'-triphosphate = RNA(n+1) + diphosphate</text>
        <dbReference type="Rhea" id="RHEA:21248"/>
        <dbReference type="Rhea" id="RHEA-COMP:14527"/>
        <dbReference type="Rhea" id="RHEA-COMP:17342"/>
        <dbReference type="ChEBI" id="CHEBI:33019"/>
        <dbReference type="ChEBI" id="CHEBI:61557"/>
        <dbReference type="ChEBI" id="CHEBI:140395"/>
        <dbReference type="EC" id="2.7.7.6"/>
    </reaction>
</comment>
<protein>
    <recommendedName>
        <fullName evidence="2">DNA-directed RNA polymerase</fullName>
        <ecNumber evidence="2">2.7.7.6</ecNumber>
    </recommendedName>
</protein>
<dbReference type="GO" id="GO:0006351">
    <property type="term" value="P:DNA-templated transcription"/>
    <property type="evidence" value="ECO:0007669"/>
    <property type="project" value="InterPro"/>
</dbReference>
<reference evidence="9" key="1">
    <citation type="journal article" date="2021" name="Proc. Natl. Acad. Sci. U.S.A.">
        <title>A Catalog of Tens of Thousands of Viruses from Human Metagenomes Reveals Hidden Associations with Chronic Diseases.</title>
        <authorList>
            <person name="Tisza M.J."/>
            <person name="Buck C.B."/>
        </authorList>
    </citation>
    <scope>NUCLEOTIDE SEQUENCE</scope>
    <source>
        <strain evidence="9">CtIty1</strain>
    </source>
</reference>
<evidence type="ECO:0000256" key="4">
    <source>
        <dbReference type="ARBA" id="ARBA00022679"/>
    </source>
</evidence>
<evidence type="ECO:0000256" key="2">
    <source>
        <dbReference type="ARBA" id="ARBA00012418"/>
    </source>
</evidence>
<dbReference type="SUPFAM" id="SSF64484">
    <property type="entry name" value="beta and beta-prime subunits of DNA dependent RNA-polymerase"/>
    <property type="match status" value="1"/>
</dbReference>
<organism evidence="9">
    <name type="scientific">Myoviridae sp. ctIty1</name>
    <dbReference type="NCBI Taxonomy" id="2827673"/>
    <lineage>
        <taxon>Viruses</taxon>
        <taxon>Duplodnaviria</taxon>
        <taxon>Heunggongvirae</taxon>
        <taxon>Uroviricota</taxon>
        <taxon>Caudoviricetes</taxon>
    </lineage>
</organism>
<dbReference type="Gene3D" id="2.40.270.10">
    <property type="entry name" value="DNA-directed RNA polymerase, subunit 2, domain 6"/>
    <property type="match status" value="1"/>
</dbReference>
<dbReference type="Pfam" id="PF00562">
    <property type="entry name" value="RNA_pol_Rpb2_6"/>
    <property type="match status" value="1"/>
</dbReference>
<evidence type="ECO:0000256" key="3">
    <source>
        <dbReference type="ARBA" id="ARBA00022478"/>
    </source>
</evidence>
<keyword evidence="4" id="KW-0808">Transferase</keyword>
<dbReference type="EC" id="2.7.7.6" evidence="2"/>
<evidence type="ECO:0000256" key="7">
    <source>
        <dbReference type="ARBA" id="ARBA00048552"/>
    </source>
</evidence>
<evidence type="ECO:0000256" key="1">
    <source>
        <dbReference type="ARBA" id="ARBA00006835"/>
    </source>
</evidence>
<evidence type="ECO:0000256" key="6">
    <source>
        <dbReference type="ARBA" id="ARBA00023163"/>
    </source>
</evidence>
<dbReference type="GO" id="GO:0000428">
    <property type="term" value="C:DNA-directed RNA polymerase complex"/>
    <property type="evidence" value="ECO:0007669"/>
    <property type="project" value="UniProtKB-KW"/>
</dbReference>
<feature type="domain" description="DNA-directed RNA polymerase subunit 2 hybrid-binding" evidence="8">
    <location>
        <begin position="155"/>
        <end position="508"/>
    </location>
</feature>
<accession>A0A8S5TGE8</accession>
<keyword evidence="3" id="KW-0240">DNA-directed RNA polymerase</keyword>
<comment type="similarity">
    <text evidence="1">Belongs to the RNA polymerase beta chain family.</text>
</comment>
<dbReference type="GO" id="GO:0003677">
    <property type="term" value="F:DNA binding"/>
    <property type="evidence" value="ECO:0007669"/>
    <property type="project" value="InterPro"/>
</dbReference>
<evidence type="ECO:0000256" key="5">
    <source>
        <dbReference type="ARBA" id="ARBA00022695"/>
    </source>
</evidence>
<dbReference type="InterPro" id="IPR037033">
    <property type="entry name" value="DNA-dir_RNAP_su2_hyb_sf"/>
</dbReference>
<dbReference type="GO" id="GO:0003899">
    <property type="term" value="F:DNA-directed RNA polymerase activity"/>
    <property type="evidence" value="ECO:0007669"/>
    <property type="project" value="UniProtKB-EC"/>
</dbReference>
<evidence type="ECO:0000259" key="8">
    <source>
        <dbReference type="Pfam" id="PF00562"/>
    </source>
</evidence>
<dbReference type="InterPro" id="IPR007120">
    <property type="entry name" value="DNA-dir_RNAP_su2_dom"/>
</dbReference>
<keyword evidence="6" id="KW-0804">Transcription</keyword>
<evidence type="ECO:0000313" key="9">
    <source>
        <dbReference type="EMBL" id="DAF62224.1"/>
    </source>
</evidence>